<keyword evidence="2" id="KW-1185">Reference proteome</keyword>
<reference evidence="1" key="1">
    <citation type="submission" date="2021-01" db="EMBL/GenBank/DDBJ databases">
        <authorList>
            <consortium name="Genoscope - CEA"/>
            <person name="William W."/>
        </authorList>
    </citation>
    <scope>NUCLEOTIDE SEQUENCE</scope>
</reference>
<protein>
    <submittedName>
        <fullName evidence="1">Uncharacterized protein</fullName>
    </submittedName>
</protein>
<dbReference type="AlphaFoldDB" id="A0A8S1NX04"/>
<organism evidence="1 2">
    <name type="scientific">Paramecium primaurelia</name>
    <dbReference type="NCBI Taxonomy" id="5886"/>
    <lineage>
        <taxon>Eukaryota</taxon>
        <taxon>Sar</taxon>
        <taxon>Alveolata</taxon>
        <taxon>Ciliophora</taxon>
        <taxon>Intramacronucleata</taxon>
        <taxon>Oligohymenophorea</taxon>
        <taxon>Peniculida</taxon>
        <taxon>Parameciidae</taxon>
        <taxon>Paramecium</taxon>
    </lineage>
</organism>
<accession>A0A8S1NX04</accession>
<gene>
    <name evidence="1" type="ORF">PPRIM_AZ9-3.1.T1000088</name>
</gene>
<evidence type="ECO:0000313" key="1">
    <source>
        <dbReference type="EMBL" id="CAD8096090.1"/>
    </source>
</evidence>
<dbReference type="EMBL" id="CAJJDM010000103">
    <property type="protein sequence ID" value="CAD8096090.1"/>
    <property type="molecule type" value="Genomic_DNA"/>
</dbReference>
<dbReference type="OMA" id="DWRMCKD"/>
<evidence type="ECO:0000313" key="2">
    <source>
        <dbReference type="Proteomes" id="UP000688137"/>
    </source>
</evidence>
<comment type="caution">
    <text evidence="1">The sequence shown here is derived from an EMBL/GenBank/DDBJ whole genome shotgun (WGS) entry which is preliminary data.</text>
</comment>
<name>A0A8S1NX04_PARPR</name>
<sequence length="65" mass="7862">MCDAINEKDERYKYASELMDKDGCKQVNLELTQCLKQYKKDWRMCKDQTTNLQKCLIEQKNQRPK</sequence>
<proteinExistence type="predicted"/>
<dbReference type="Proteomes" id="UP000688137">
    <property type="component" value="Unassembled WGS sequence"/>
</dbReference>